<evidence type="ECO:0000256" key="5">
    <source>
        <dbReference type="ARBA" id="ARBA00023128"/>
    </source>
</evidence>
<accession>A0A8H3I5U3</accession>
<keyword evidence="9" id="KW-1185">Reference proteome</keyword>
<protein>
    <submittedName>
        <fullName evidence="8">Kinesin light chain 3</fullName>
    </submittedName>
</protein>
<dbReference type="GO" id="GO:0005783">
    <property type="term" value="C:endoplasmic reticulum"/>
    <property type="evidence" value="ECO:0007669"/>
    <property type="project" value="UniProtKB-SubCell"/>
</dbReference>
<evidence type="ECO:0000256" key="6">
    <source>
        <dbReference type="ARBA" id="ARBA00023136"/>
    </source>
</evidence>
<dbReference type="OrthoDB" id="427518at2759"/>
<evidence type="ECO:0000256" key="3">
    <source>
        <dbReference type="ARBA" id="ARBA00004370"/>
    </source>
</evidence>
<dbReference type="GO" id="GO:0043531">
    <property type="term" value="F:ADP binding"/>
    <property type="evidence" value="ECO:0007669"/>
    <property type="project" value="InterPro"/>
</dbReference>
<evidence type="ECO:0000313" key="8">
    <source>
        <dbReference type="EMBL" id="CAF9904415.1"/>
    </source>
</evidence>
<keyword evidence="4" id="KW-0256">Endoplasmic reticulum</keyword>
<comment type="caution">
    <text evidence="8">The sequence shown here is derived from an EMBL/GenBank/DDBJ whole genome shotgun (WGS) entry which is preliminary data.</text>
</comment>
<evidence type="ECO:0000256" key="1">
    <source>
        <dbReference type="ARBA" id="ARBA00004173"/>
    </source>
</evidence>
<dbReference type="SUPFAM" id="SSF52540">
    <property type="entry name" value="P-loop containing nucleoside triphosphate hydrolases"/>
    <property type="match status" value="1"/>
</dbReference>
<dbReference type="EMBL" id="CAJPDR010000006">
    <property type="protein sequence ID" value="CAF9904415.1"/>
    <property type="molecule type" value="Genomic_DNA"/>
</dbReference>
<organism evidence="8 9">
    <name type="scientific">Alectoria fallacina</name>
    <dbReference type="NCBI Taxonomy" id="1903189"/>
    <lineage>
        <taxon>Eukaryota</taxon>
        <taxon>Fungi</taxon>
        <taxon>Dikarya</taxon>
        <taxon>Ascomycota</taxon>
        <taxon>Pezizomycotina</taxon>
        <taxon>Lecanoromycetes</taxon>
        <taxon>OSLEUM clade</taxon>
        <taxon>Lecanoromycetidae</taxon>
        <taxon>Lecanorales</taxon>
        <taxon>Lecanorineae</taxon>
        <taxon>Parmeliaceae</taxon>
        <taxon>Alectoria</taxon>
    </lineage>
</organism>
<name>A0A8H3I5U3_9LECA</name>
<dbReference type="PANTHER" id="PTHR48182:SF2">
    <property type="entry name" value="PROTEIN SERAC1"/>
    <property type="match status" value="1"/>
</dbReference>
<evidence type="ECO:0000256" key="2">
    <source>
        <dbReference type="ARBA" id="ARBA00004240"/>
    </source>
</evidence>
<dbReference type="GO" id="GO:0005739">
    <property type="term" value="C:mitochondrion"/>
    <property type="evidence" value="ECO:0007669"/>
    <property type="project" value="UniProtKB-SubCell"/>
</dbReference>
<keyword evidence="6" id="KW-0472">Membrane</keyword>
<evidence type="ECO:0000313" key="9">
    <source>
        <dbReference type="Proteomes" id="UP000664203"/>
    </source>
</evidence>
<dbReference type="InterPro" id="IPR011990">
    <property type="entry name" value="TPR-like_helical_dom_sf"/>
</dbReference>
<evidence type="ECO:0000259" key="7">
    <source>
        <dbReference type="Pfam" id="PF00931"/>
    </source>
</evidence>
<dbReference type="Pfam" id="PF00931">
    <property type="entry name" value="NB-ARC"/>
    <property type="match status" value="1"/>
</dbReference>
<proteinExistence type="predicted"/>
<comment type="subcellular location">
    <subcellularLocation>
        <location evidence="2">Endoplasmic reticulum</location>
    </subcellularLocation>
    <subcellularLocation>
        <location evidence="3">Membrane</location>
    </subcellularLocation>
    <subcellularLocation>
        <location evidence="1">Mitochondrion</location>
    </subcellularLocation>
</comment>
<dbReference type="InterPro" id="IPR002182">
    <property type="entry name" value="NB-ARC"/>
</dbReference>
<evidence type="ECO:0000256" key="4">
    <source>
        <dbReference type="ARBA" id="ARBA00022824"/>
    </source>
</evidence>
<dbReference type="InterPro" id="IPR052374">
    <property type="entry name" value="SERAC1"/>
</dbReference>
<dbReference type="Gene3D" id="3.40.50.300">
    <property type="entry name" value="P-loop containing nucleotide triphosphate hydrolases"/>
    <property type="match status" value="1"/>
</dbReference>
<dbReference type="Gene3D" id="1.25.40.10">
    <property type="entry name" value="Tetratricopeptide repeat domain"/>
    <property type="match status" value="1"/>
</dbReference>
<dbReference type="PANTHER" id="PTHR48182">
    <property type="entry name" value="PROTEIN SERAC1"/>
    <property type="match status" value="1"/>
</dbReference>
<reference evidence="8" key="1">
    <citation type="submission" date="2021-03" db="EMBL/GenBank/DDBJ databases">
        <authorList>
            <person name="Tagirdzhanova G."/>
        </authorList>
    </citation>
    <scope>NUCLEOTIDE SEQUENCE</scope>
</reference>
<dbReference type="Proteomes" id="UP000664203">
    <property type="component" value="Unassembled WGS sequence"/>
</dbReference>
<sequence>MRKATHGLVFFGTPHQGGKHAGFGEVAASIARGVLRNPGNDYLNALKKNSFFAAALREDFQQIQEDFNVLTFYETLPMPKVGMVVEKDSAILGLTGERETRIGLDANHSNICRFESQDSDSYVTVSMAIRRLVDQAIKAASNQERQAEPPFPNTDLANQISLNFVDRPQLTHDLEILLAQDAEHEQVPTTVLVHGHAGFGKTQLVRAYCRTQVTKGVAFRWLDASNVGTIRASFLNFAQEAGLVFQDFESNHHRHDLENSSTLRAIQRALKFIGNLSQSWLLVYDNYDVPEDESFEMRNYFPTGRSGRIIVTSRNRGIATDVGATCLLVGSMGVCESVELLKKSARMSNLGAKPLAQALQKEVATDLLGCHPLAIAQAGGYIRNKIVPRTMQLEEVLLKYKERFLAHEAEMLDGDKASLVKEYGWSVITSWDMSFKTILQQNRTAAEVLLFYGFMHHTGISQDLFAKAYKSMEKMKKQDGIVIANEPYTWLQAILISDEDGQWDSTILEDCLGLLESYSLIRVTNGPSYSMHPLVHAWTRLGKVTSRESLEARAQLALVLQSYMYEKDYDQSPRLAATHMKAISHLESCIRFTQKHTKLLTFSKDPSERKLRPRCLSNPRRLLDGQGLSWELKARQLLTDLCLLAVRNGSIIHGIDDTSTVEAFALLLRLIDIYTDCADIVEQLSQIMLNLVPMITSEKDGYTKAELHFAFLSVRFIALRRTVTRQELADVEMELTTWANSHRHEMDSSYYLSRMASHMSLAVLVIGSDHATRLPRLVHLRDEIEAELGKVSKSAWLTQLAIARCLEEMGKQSEATSIFRHVLEDCKTAESDIRHVWTMATKSLGRGLIKKKSYEELLKLYHSLEERLVKDLGPYHEDTLEAKNQVLYYESELLDGTEASKYPPLLMVQAFYARKEGGLGLDAFIVLTLENVMACKALKKYDRIPSLWQGVIKQARISSSPEALIQKFAWAWEAAAEASDRQGFHYIALVLRTSSDTLKARMLANRAQESKFEQLKRLKSIWDQLALLHEASDASDNVRSCKIAEDIYFEVKCAPKQAQPTIVWLVTQYFSWLYMLEITTLVSPITFRTLGHFQRLASKYFKPDNVTVFQVMGCLALCYRLCGKASPALRIEDYLIEKSTTEVIEQARGSEEQSKGQKIHAPVILERLVNEYRRRKWYPELIRISEIIIKSFTTDLGIAAEETMKKIRFLCEFYGRLELREKIDELLEDMLKHLQRGGQPAKHVLLRQSYSVARWCLYTEQFHTAQRVLCWLVWNGGHLLELSMKRSILGDLEVIARKVEREDLVEENDRLKITLQEQIATMEQSTANETHETDGNG</sequence>
<dbReference type="InterPro" id="IPR027417">
    <property type="entry name" value="P-loop_NTPase"/>
</dbReference>
<feature type="domain" description="NB-ARC" evidence="7">
    <location>
        <begin position="188"/>
        <end position="348"/>
    </location>
</feature>
<keyword evidence="5" id="KW-0496">Mitochondrion</keyword>
<dbReference type="GO" id="GO:0016020">
    <property type="term" value="C:membrane"/>
    <property type="evidence" value="ECO:0007669"/>
    <property type="project" value="UniProtKB-SubCell"/>
</dbReference>
<gene>
    <name evidence="8" type="primary">KLC3_2</name>
    <name evidence="8" type="ORF">ALECFALPRED_008542</name>
</gene>